<dbReference type="Proteomes" id="UP000248329">
    <property type="component" value="Unassembled WGS sequence"/>
</dbReference>
<evidence type="ECO:0000313" key="2">
    <source>
        <dbReference type="Proteomes" id="UP000248329"/>
    </source>
</evidence>
<evidence type="ECO:0000313" key="1">
    <source>
        <dbReference type="EMBL" id="PXF61199.1"/>
    </source>
</evidence>
<accession>A0AC61L471</accession>
<comment type="caution">
    <text evidence="1">The sequence shown here is derived from an EMBL/GenBank/DDBJ whole genome shotgun (WGS) entry which is preliminary data.</text>
</comment>
<reference evidence="1" key="1">
    <citation type="submission" date="2018-01" db="EMBL/GenBank/DDBJ databases">
        <authorList>
            <person name="Krukenberg V."/>
        </authorList>
    </citation>
    <scope>NUCLEOTIDE SEQUENCE</scope>
    <source>
        <strain evidence="1">E20ANME2</strain>
    </source>
</reference>
<protein>
    <submittedName>
        <fullName evidence="1">Uncharacterized protein</fullName>
    </submittedName>
</protein>
<gene>
    <name evidence="1" type="ORF">C4B59_05480</name>
</gene>
<proteinExistence type="predicted"/>
<sequence length="534" mass="56696">MKRTISLVCIAVLMMVAPALAAPDLSVTDIHVNFGDERSDDIVRVYVNCENTISAVVQNAGPDEVTDGFEVCFAADGAVIGCADMTGGLAADTNTTVSIDWTPTCADYPVTPGFPPQSLPLTIIVTADCNCSSCPNCMDDGSSGTIDETNETDNTRSLVIPAIQEFSGYDVIGGVVNNGYMSKNFDCDTTEEPLYLAGYFDTVGGGMTANVSGTKISTFATQATDTRVHHIDLPDGAAVLGARLYVHWYDEWDNYKTHPTGCLANLSVNFNGIDLMPEVLYYDSKGFAKHQSPKGCSVFNITSLVSGSGDYTAIVKNIEPIGCNNTTLLGEVLGVFYTGAHGYRVQLWVLEGTDYLMAADETHGDNNYSISPEMATSTVALPGEIDLTDIIDTKLSTFVIQGMANGSDLLVNGEVIKTDAWNTSTEAYPGSKINIEITSVLSELLSSNNSMGFRDNGSDGMQAACAALMVVHRSEPMPGDVNGDEVLTTADAVLALQMAVSSEYSGVADVNDDDAITSIDALMILQAVVKNIEL</sequence>
<dbReference type="EMBL" id="PQXF01000007">
    <property type="protein sequence ID" value="PXF61199.1"/>
    <property type="molecule type" value="Genomic_DNA"/>
</dbReference>
<organism evidence="1 2">
    <name type="scientific">Candidatus Methanogaster sp</name>
    <dbReference type="NCBI Taxonomy" id="3386292"/>
    <lineage>
        <taxon>Archaea</taxon>
        <taxon>Methanobacteriati</taxon>
        <taxon>Methanobacteriota</taxon>
        <taxon>Stenosarchaea group</taxon>
        <taxon>Methanomicrobia</taxon>
        <taxon>Methanosarcinales</taxon>
        <taxon>ANME-2 cluster</taxon>
        <taxon>Candidatus Methanogasteraceae</taxon>
        <taxon>Candidatus Methanogaster</taxon>
    </lineage>
</organism>
<name>A0AC61L471_9EURY</name>